<feature type="region of interest" description="Disordered" evidence="4">
    <location>
        <begin position="1"/>
        <end position="26"/>
    </location>
</feature>
<evidence type="ECO:0000313" key="5">
    <source>
        <dbReference type="EMBL" id="MBB3327551.1"/>
    </source>
</evidence>
<feature type="binding site" evidence="3">
    <location>
        <position position="303"/>
    </location>
    <ligand>
        <name>Mg(2+)</name>
        <dbReference type="ChEBI" id="CHEBI:18420"/>
        <label>1</label>
    </ligand>
</feature>
<dbReference type="SUPFAM" id="SSF101478">
    <property type="entry name" value="ADP-ribosylglycohydrolase"/>
    <property type="match status" value="1"/>
</dbReference>
<evidence type="ECO:0000256" key="2">
    <source>
        <dbReference type="ARBA" id="ARBA00022801"/>
    </source>
</evidence>
<feature type="compositionally biased region" description="Basic and acidic residues" evidence="4">
    <location>
        <begin position="9"/>
        <end position="26"/>
    </location>
</feature>
<accession>A0A7W5JWV0</accession>
<protein>
    <submittedName>
        <fullName evidence="5">ADP-ribosylglycohydrolase</fullName>
    </submittedName>
</protein>
<feature type="binding site" evidence="3">
    <location>
        <position position="80"/>
    </location>
    <ligand>
        <name>Mg(2+)</name>
        <dbReference type="ChEBI" id="CHEBI:18420"/>
        <label>1</label>
    </ligand>
</feature>
<evidence type="ECO:0000313" key="6">
    <source>
        <dbReference type="Proteomes" id="UP000565572"/>
    </source>
</evidence>
<dbReference type="AlphaFoldDB" id="A0A7W5JWV0"/>
<organism evidence="5 6">
    <name type="scientific">Microlunatus antarcticus</name>
    <dbReference type="NCBI Taxonomy" id="53388"/>
    <lineage>
        <taxon>Bacteria</taxon>
        <taxon>Bacillati</taxon>
        <taxon>Actinomycetota</taxon>
        <taxon>Actinomycetes</taxon>
        <taxon>Propionibacteriales</taxon>
        <taxon>Propionibacteriaceae</taxon>
        <taxon>Microlunatus</taxon>
    </lineage>
</organism>
<evidence type="ECO:0000256" key="4">
    <source>
        <dbReference type="SAM" id="MobiDB-lite"/>
    </source>
</evidence>
<feature type="binding site" evidence="3">
    <location>
        <position position="304"/>
    </location>
    <ligand>
        <name>Mg(2+)</name>
        <dbReference type="ChEBI" id="CHEBI:18420"/>
        <label>2</label>
    </ligand>
</feature>
<dbReference type="Pfam" id="PF03747">
    <property type="entry name" value="ADP_ribosyl_GH"/>
    <property type="match status" value="1"/>
</dbReference>
<dbReference type="InterPro" id="IPR036705">
    <property type="entry name" value="Ribosyl_crysJ1_sf"/>
</dbReference>
<dbReference type="InterPro" id="IPR005502">
    <property type="entry name" value="Ribosyl_crysJ1"/>
</dbReference>
<comment type="cofactor">
    <cofactor evidence="3">
        <name>Mg(2+)</name>
        <dbReference type="ChEBI" id="CHEBI:18420"/>
    </cofactor>
    <text evidence="3">Binds 2 magnesium ions per subunit.</text>
</comment>
<keyword evidence="3" id="KW-0479">Metal-binding</keyword>
<proteinExistence type="inferred from homology"/>
<keyword evidence="2 5" id="KW-0378">Hydrolase</keyword>
<gene>
    <name evidence="5" type="ORF">FHX39_002495</name>
</gene>
<dbReference type="Proteomes" id="UP000565572">
    <property type="component" value="Unassembled WGS sequence"/>
</dbReference>
<sequence>MPTTEVPEPTDRRRTDPRPTSRTDRAEGALLGLAIGDALGMPTQDLSRDTVRSLFGGLRWFEPGPEANTISRGLPAGHVTDDTDQALIVARALVAGDGHVRAERLARDLLAWEARMEADGSLDLLGPSTRRALTALADGADPGESGRWGDTNGAAMRIAPVGLVVGPRPLDRLVDRVAEVCTLTHNTGVAIAGASAVAAAVSTGVDGGSYEDALDAAVLAARQGARRGAYVAGSDVATRIVWAVDVVRGASSEAAALDAVSYLVGTGIATQESVPAAFALLALAPHDPWRVCLAAADLGGDSDTVAAMAGALGGALNGASAFPPEAVTLVTAGNDLDVVPLVHALLALRDGT</sequence>
<comment type="caution">
    <text evidence="5">The sequence shown here is derived from an EMBL/GenBank/DDBJ whole genome shotgun (WGS) entry which is preliminary data.</text>
</comment>
<dbReference type="Gene3D" id="1.10.4080.10">
    <property type="entry name" value="ADP-ribosylation/Crystallin J1"/>
    <property type="match status" value="1"/>
</dbReference>
<feature type="binding site" evidence="3">
    <location>
        <position position="81"/>
    </location>
    <ligand>
        <name>Mg(2+)</name>
        <dbReference type="ChEBI" id="CHEBI:18420"/>
        <label>1</label>
    </ligand>
</feature>
<keyword evidence="3" id="KW-0460">Magnesium</keyword>
<keyword evidence="6" id="KW-1185">Reference proteome</keyword>
<feature type="binding site" evidence="3">
    <location>
        <position position="301"/>
    </location>
    <ligand>
        <name>Mg(2+)</name>
        <dbReference type="ChEBI" id="CHEBI:18420"/>
        <label>1</label>
    </ligand>
</feature>
<dbReference type="EMBL" id="JACHZG010000001">
    <property type="protein sequence ID" value="MBB3327551.1"/>
    <property type="molecule type" value="Genomic_DNA"/>
</dbReference>
<reference evidence="5 6" key="1">
    <citation type="submission" date="2020-08" db="EMBL/GenBank/DDBJ databases">
        <title>Sequencing the genomes of 1000 actinobacteria strains.</title>
        <authorList>
            <person name="Klenk H.-P."/>
        </authorList>
    </citation>
    <scope>NUCLEOTIDE SEQUENCE [LARGE SCALE GENOMIC DNA]</scope>
    <source>
        <strain evidence="5 6">DSM 11053</strain>
    </source>
</reference>
<dbReference type="GO" id="GO:0046872">
    <property type="term" value="F:metal ion binding"/>
    <property type="evidence" value="ECO:0007669"/>
    <property type="project" value="UniProtKB-KW"/>
</dbReference>
<comment type="similarity">
    <text evidence="1">Belongs to the ADP-ribosylglycohydrolase family.</text>
</comment>
<dbReference type="RefSeq" id="WP_332836802.1">
    <property type="nucleotide sequence ID" value="NZ_JACHZG010000001.1"/>
</dbReference>
<dbReference type="PANTHER" id="PTHR16222">
    <property type="entry name" value="ADP-RIBOSYLGLYCOHYDROLASE"/>
    <property type="match status" value="1"/>
</dbReference>
<evidence type="ECO:0000256" key="3">
    <source>
        <dbReference type="PIRSR" id="PIRSR605502-1"/>
    </source>
</evidence>
<name>A0A7W5JWV0_9ACTN</name>
<dbReference type="PANTHER" id="PTHR16222:SF24">
    <property type="entry name" value="ADP-RIBOSYLHYDROLASE ARH3"/>
    <property type="match status" value="1"/>
</dbReference>
<evidence type="ECO:0000256" key="1">
    <source>
        <dbReference type="ARBA" id="ARBA00010702"/>
    </source>
</evidence>
<dbReference type="InterPro" id="IPR050792">
    <property type="entry name" value="ADP-ribosylglycohydrolase"/>
</dbReference>
<dbReference type="GO" id="GO:0016787">
    <property type="term" value="F:hydrolase activity"/>
    <property type="evidence" value="ECO:0007669"/>
    <property type="project" value="UniProtKB-KW"/>
</dbReference>
<feature type="binding site" evidence="3">
    <location>
        <position position="82"/>
    </location>
    <ligand>
        <name>Mg(2+)</name>
        <dbReference type="ChEBI" id="CHEBI:18420"/>
        <label>1</label>
    </ligand>
</feature>